<keyword evidence="7" id="KW-0915">Sodium</keyword>
<dbReference type="InterPro" id="IPR011598">
    <property type="entry name" value="bHLH_dom"/>
</dbReference>
<dbReference type="Pfam" id="PF07527">
    <property type="entry name" value="Hairy_orange"/>
    <property type="match status" value="1"/>
</dbReference>
<evidence type="ECO:0000256" key="12">
    <source>
        <dbReference type="RuleBase" id="RU000679"/>
    </source>
</evidence>
<evidence type="ECO:0000313" key="17">
    <source>
        <dbReference type="EMBL" id="KAL1402837.1"/>
    </source>
</evidence>
<dbReference type="PRINTS" id="PR01078">
    <property type="entry name" value="AMINACHANNEL"/>
</dbReference>
<organism evidence="17 18">
    <name type="scientific">Culex pipiens pipiens</name>
    <name type="common">Northern house mosquito</name>
    <dbReference type="NCBI Taxonomy" id="38569"/>
    <lineage>
        <taxon>Eukaryota</taxon>
        <taxon>Metazoa</taxon>
        <taxon>Ecdysozoa</taxon>
        <taxon>Arthropoda</taxon>
        <taxon>Hexapoda</taxon>
        <taxon>Insecta</taxon>
        <taxon>Pterygota</taxon>
        <taxon>Neoptera</taxon>
        <taxon>Endopterygota</taxon>
        <taxon>Diptera</taxon>
        <taxon>Nematocera</taxon>
        <taxon>Culicoidea</taxon>
        <taxon>Culicidae</taxon>
        <taxon>Culicinae</taxon>
        <taxon>Culicini</taxon>
        <taxon>Culex</taxon>
        <taxon>Culex</taxon>
    </lineage>
</organism>
<evidence type="ECO:0000256" key="9">
    <source>
        <dbReference type="ARBA" id="ARBA00023136"/>
    </source>
</evidence>
<dbReference type="PANTHER" id="PTHR11690:SF288">
    <property type="entry name" value="AMILORIDE-SENSITIVE NA+ CHANNEL-RELATED"/>
    <property type="match status" value="1"/>
</dbReference>
<protein>
    <recommendedName>
        <fullName evidence="19">Pickpocket</fullName>
    </recommendedName>
</protein>
<evidence type="ECO:0000256" key="5">
    <source>
        <dbReference type="ARBA" id="ARBA00022692"/>
    </source>
</evidence>
<accession>A0ABD1DSV2</accession>
<dbReference type="InterPro" id="IPR020903">
    <property type="entry name" value="ENaC_CS"/>
</dbReference>
<keyword evidence="10 12" id="KW-0739">Sodium transport</keyword>
<dbReference type="Proteomes" id="UP001562425">
    <property type="component" value="Unassembled WGS sequence"/>
</dbReference>
<comment type="subcellular location">
    <subcellularLocation>
        <location evidence="1">Membrane</location>
        <topology evidence="1">Multi-pass membrane protein</topology>
    </subcellularLocation>
</comment>
<dbReference type="Pfam" id="PF00858">
    <property type="entry name" value="ASC"/>
    <property type="match status" value="1"/>
</dbReference>
<evidence type="ECO:0000256" key="10">
    <source>
        <dbReference type="ARBA" id="ARBA00023201"/>
    </source>
</evidence>
<dbReference type="InterPro" id="IPR001873">
    <property type="entry name" value="ENaC"/>
</dbReference>
<evidence type="ECO:0000256" key="6">
    <source>
        <dbReference type="ARBA" id="ARBA00022989"/>
    </source>
</evidence>
<dbReference type="SMART" id="SM00353">
    <property type="entry name" value="HLH"/>
    <property type="match status" value="1"/>
</dbReference>
<dbReference type="GO" id="GO:0005272">
    <property type="term" value="F:sodium channel activity"/>
    <property type="evidence" value="ECO:0007669"/>
    <property type="project" value="UniProtKB-KW"/>
</dbReference>
<feature type="region of interest" description="Disordered" evidence="13">
    <location>
        <begin position="810"/>
        <end position="833"/>
    </location>
</feature>
<evidence type="ECO:0000256" key="13">
    <source>
        <dbReference type="SAM" id="MobiDB-lite"/>
    </source>
</evidence>
<evidence type="ECO:0000259" key="15">
    <source>
        <dbReference type="PROSITE" id="PS50888"/>
    </source>
</evidence>
<gene>
    <name evidence="17" type="ORF">pipiens_005901</name>
</gene>
<dbReference type="PROSITE" id="PS01206">
    <property type="entry name" value="ASC"/>
    <property type="match status" value="1"/>
</dbReference>
<dbReference type="SUPFAM" id="SSF158457">
    <property type="entry name" value="Orange domain-like"/>
    <property type="match status" value="1"/>
</dbReference>
<reference evidence="17 18" key="1">
    <citation type="submission" date="2024-05" db="EMBL/GenBank/DDBJ databases">
        <title>Culex pipiens pipiens assembly and annotation.</title>
        <authorList>
            <person name="Alout H."/>
            <person name="Durand T."/>
        </authorList>
    </citation>
    <scope>NUCLEOTIDE SEQUENCE [LARGE SCALE GENOMIC DNA]</scope>
    <source>
        <strain evidence="17">HA-2024</strain>
        <tissue evidence="17">Whole body</tissue>
    </source>
</reference>
<evidence type="ECO:0000256" key="2">
    <source>
        <dbReference type="ARBA" id="ARBA00007193"/>
    </source>
</evidence>
<evidence type="ECO:0008006" key="19">
    <source>
        <dbReference type="Google" id="ProtNLM"/>
    </source>
</evidence>
<keyword evidence="9 14" id="KW-0472">Membrane</keyword>
<evidence type="ECO:0000256" key="14">
    <source>
        <dbReference type="SAM" id="Phobius"/>
    </source>
</evidence>
<name>A0ABD1DSV2_CULPP</name>
<sequence>MVYGNMIAEPVMGGKIAQPSSLEPVSRTYQYRKVMKPMLERKRRARINRCLDELKELMVSALQNEGENVSKLEKADILELTVRHLHKLRRQQRLAVNPVIDADRFRAGFTHAANEVSRCLASTSGVDIKLGTKLMTHLGHRLNDLDKVSPLSVQCEQNLQSPPISPFSSSSSSASAADLQSYQMPLTPQSFRSGSGNPNSPSPNPSECSSTGSESQQSLLKIQESVWRPCWFVRGTASGRKMFNVTPQHGTDSRSVSNFELKAINAIDNRKICRGFKSLFLEYCSNSTIHGIKYFGCKRRTLYEKIWWIVVFLLSVYGCGRLIQNIYRKWDQTPVIVSFNEKSTPVWQIPFPAVTICPETKMKLQYLNFTASYHMLLNDTDDEAMDEDSFNRLRAVAQVCDAHVLQGIPLNQTYDSACVDYLRNMSVSLDEMLMYCKWRNDMDFCNNIFTETLTEEGLCFTFNGIAADDMLRKEELHKDYAYTTENRSSVQWTLENGYREDAAIDTYPLRVLGAGARAGLNILLRLYEYDLDYLCRGPVVGFKVLLHTSSEYPQVSKQYFRVPLQQEVIISVKPQMITTSDGLRDYAPHRRQCYFNHERRLKYFQVYTQQNCELECITNYTLRSCGCVKFSMPRDDRTEVCGASKIECYNEAEDELLSQEVKYSVDKSYDFRAKCDCLPACTSVQYDAEISQADFNWKNLFMAYKSPMDEFPGVQLSRLTIYFKEAQFITSKRSELYGVTDFLANCGGLLGLFMGVSLLSLAEIIYFCSIRPFVILRGTTRSKQAPAQVQPMAPSLYVFDMDKPKEAFLRRGSKSPTLTKQDEGKEVEKPKDC</sequence>
<keyword evidence="6 14" id="KW-1133">Transmembrane helix</keyword>
<dbReference type="EMBL" id="JBEHCU010002439">
    <property type="protein sequence ID" value="KAL1402837.1"/>
    <property type="molecule type" value="Genomic_DNA"/>
</dbReference>
<dbReference type="SMART" id="SM00511">
    <property type="entry name" value="ORANGE"/>
    <property type="match status" value="1"/>
</dbReference>
<dbReference type="Pfam" id="PF00010">
    <property type="entry name" value="HLH"/>
    <property type="match status" value="1"/>
</dbReference>
<dbReference type="PROSITE" id="PS50888">
    <property type="entry name" value="BHLH"/>
    <property type="match status" value="1"/>
</dbReference>
<dbReference type="InterPro" id="IPR003650">
    <property type="entry name" value="Orange_dom"/>
</dbReference>
<comment type="similarity">
    <text evidence="2 12">Belongs to the amiloride-sensitive sodium channel (TC 1.A.6) family.</text>
</comment>
<dbReference type="GO" id="GO:0016020">
    <property type="term" value="C:membrane"/>
    <property type="evidence" value="ECO:0007669"/>
    <property type="project" value="UniProtKB-SubCell"/>
</dbReference>
<feature type="region of interest" description="Disordered" evidence="13">
    <location>
        <begin position="186"/>
        <end position="213"/>
    </location>
</feature>
<dbReference type="Gene3D" id="4.10.280.10">
    <property type="entry name" value="Helix-loop-helix DNA-binding domain"/>
    <property type="match status" value="1"/>
</dbReference>
<feature type="transmembrane region" description="Helical" evidence="14">
    <location>
        <begin position="742"/>
        <end position="767"/>
    </location>
</feature>
<keyword evidence="11 12" id="KW-0407">Ion channel</keyword>
<dbReference type="FunFam" id="4.10.280.10:FF:000072">
    <property type="entry name" value="enhancer of split mgamma protein-like"/>
    <property type="match status" value="1"/>
</dbReference>
<comment type="caution">
    <text evidence="17">The sequence shown here is derived from an EMBL/GenBank/DDBJ whole genome shotgun (WGS) entry which is preliminary data.</text>
</comment>
<dbReference type="CDD" id="cd19741">
    <property type="entry name" value="bHLH-O_ESMB_like"/>
    <property type="match status" value="1"/>
</dbReference>
<keyword evidence="4 12" id="KW-0894">Sodium channel</keyword>
<keyword evidence="5 12" id="KW-0812">Transmembrane</keyword>
<dbReference type="Gene3D" id="1.10.287.770">
    <property type="entry name" value="YojJ-like"/>
    <property type="match status" value="1"/>
</dbReference>
<dbReference type="FunFam" id="1.10.287.770:FF:000008">
    <property type="entry name" value="pickpocket protein 28"/>
    <property type="match status" value="1"/>
</dbReference>
<evidence type="ECO:0000313" key="18">
    <source>
        <dbReference type="Proteomes" id="UP001562425"/>
    </source>
</evidence>
<evidence type="ECO:0000259" key="16">
    <source>
        <dbReference type="PROSITE" id="PS51054"/>
    </source>
</evidence>
<keyword evidence="3 12" id="KW-0813">Transport</keyword>
<proteinExistence type="inferred from homology"/>
<evidence type="ECO:0000256" key="1">
    <source>
        <dbReference type="ARBA" id="ARBA00004141"/>
    </source>
</evidence>
<feature type="domain" description="Orange" evidence="16">
    <location>
        <begin position="105"/>
        <end position="138"/>
    </location>
</feature>
<keyword evidence="8 12" id="KW-0406">Ion transport</keyword>
<keyword evidence="18" id="KW-1185">Reference proteome</keyword>
<dbReference type="AlphaFoldDB" id="A0ABD1DSV2"/>
<dbReference type="Gene3D" id="2.60.470.10">
    <property type="entry name" value="Acid-sensing ion channels like domains"/>
    <property type="match status" value="1"/>
</dbReference>
<evidence type="ECO:0000256" key="3">
    <source>
        <dbReference type="ARBA" id="ARBA00022448"/>
    </source>
</evidence>
<evidence type="ECO:0000256" key="8">
    <source>
        <dbReference type="ARBA" id="ARBA00023065"/>
    </source>
</evidence>
<dbReference type="InterPro" id="IPR036638">
    <property type="entry name" value="HLH_DNA-bd_sf"/>
</dbReference>
<evidence type="ECO:0000256" key="7">
    <source>
        <dbReference type="ARBA" id="ARBA00023053"/>
    </source>
</evidence>
<dbReference type="SUPFAM" id="SSF47459">
    <property type="entry name" value="HLH, helix-loop-helix DNA-binding domain"/>
    <property type="match status" value="1"/>
</dbReference>
<dbReference type="PANTHER" id="PTHR11690">
    <property type="entry name" value="AMILORIDE-SENSITIVE SODIUM CHANNEL-RELATED"/>
    <property type="match status" value="1"/>
</dbReference>
<feature type="compositionally biased region" description="Basic and acidic residues" evidence="13">
    <location>
        <begin position="820"/>
        <end position="833"/>
    </location>
</feature>
<dbReference type="PROSITE" id="PS51054">
    <property type="entry name" value="ORANGE"/>
    <property type="match status" value="1"/>
</dbReference>
<evidence type="ECO:0000256" key="4">
    <source>
        <dbReference type="ARBA" id="ARBA00022461"/>
    </source>
</evidence>
<evidence type="ECO:0000256" key="11">
    <source>
        <dbReference type="ARBA" id="ARBA00023303"/>
    </source>
</evidence>
<feature type="domain" description="BHLH" evidence="15">
    <location>
        <begin position="31"/>
        <end position="88"/>
    </location>
</feature>